<feature type="compositionally biased region" description="Polar residues" evidence="1">
    <location>
        <begin position="50"/>
        <end position="60"/>
    </location>
</feature>
<sequence length="86" mass="9465">MRNILCDGSCFFSIGRIVAIPFDLRIWIRLSADLYADQPEANHKLFHPVSSGSPNKQASPQDDESKAAEQNVAARVADRIEAIGHS</sequence>
<gene>
    <name evidence="2" type="ORF">Airi01_098460</name>
</gene>
<protein>
    <submittedName>
        <fullName evidence="2">Uncharacterized protein</fullName>
    </submittedName>
</protein>
<proteinExistence type="predicted"/>
<dbReference type="Proteomes" id="UP001165135">
    <property type="component" value="Unassembled WGS sequence"/>
</dbReference>
<evidence type="ECO:0000313" key="2">
    <source>
        <dbReference type="EMBL" id="GLY81579.1"/>
    </source>
</evidence>
<organism evidence="2 3">
    <name type="scientific">Actinoallomurus iriomotensis</name>
    <dbReference type="NCBI Taxonomy" id="478107"/>
    <lineage>
        <taxon>Bacteria</taxon>
        <taxon>Bacillati</taxon>
        <taxon>Actinomycetota</taxon>
        <taxon>Actinomycetes</taxon>
        <taxon>Streptosporangiales</taxon>
        <taxon>Thermomonosporaceae</taxon>
        <taxon>Actinoallomurus</taxon>
    </lineage>
</organism>
<feature type="region of interest" description="Disordered" evidence="1">
    <location>
        <begin position="45"/>
        <end position="71"/>
    </location>
</feature>
<name>A0A9W6VVV3_9ACTN</name>
<dbReference type="AlphaFoldDB" id="A0A9W6VVV3"/>
<evidence type="ECO:0000256" key="1">
    <source>
        <dbReference type="SAM" id="MobiDB-lite"/>
    </source>
</evidence>
<accession>A0A9W6VVV3</accession>
<dbReference type="RefSeq" id="WP_285636207.1">
    <property type="nucleotide sequence ID" value="NZ_BSTJ01000020.1"/>
</dbReference>
<comment type="caution">
    <text evidence="2">The sequence shown here is derived from an EMBL/GenBank/DDBJ whole genome shotgun (WGS) entry which is preliminary data.</text>
</comment>
<dbReference type="EMBL" id="BSTJ01000020">
    <property type="protein sequence ID" value="GLY81579.1"/>
    <property type="molecule type" value="Genomic_DNA"/>
</dbReference>
<reference evidence="2" key="1">
    <citation type="submission" date="2023-03" db="EMBL/GenBank/DDBJ databases">
        <title>Actinoallomurus iriomotensis NBRC 103681.</title>
        <authorList>
            <person name="Ichikawa N."/>
            <person name="Sato H."/>
            <person name="Tonouchi N."/>
        </authorList>
    </citation>
    <scope>NUCLEOTIDE SEQUENCE</scope>
    <source>
        <strain evidence="2">NBRC 103681</strain>
    </source>
</reference>
<evidence type="ECO:0000313" key="3">
    <source>
        <dbReference type="Proteomes" id="UP001165135"/>
    </source>
</evidence>